<keyword evidence="5" id="KW-0560">Oxidoreductase</keyword>
<dbReference type="InterPro" id="IPR050182">
    <property type="entry name" value="Cytochrome_P450_fam2"/>
</dbReference>
<organism evidence="7 8">
    <name type="scientific">Rhipicephalus sanguineus</name>
    <name type="common">Brown dog tick</name>
    <name type="synonym">Ixodes sanguineus</name>
    <dbReference type="NCBI Taxonomy" id="34632"/>
    <lineage>
        <taxon>Eukaryota</taxon>
        <taxon>Metazoa</taxon>
        <taxon>Ecdysozoa</taxon>
        <taxon>Arthropoda</taxon>
        <taxon>Chelicerata</taxon>
        <taxon>Arachnida</taxon>
        <taxon>Acari</taxon>
        <taxon>Parasitiformes</taxon>
        <taxon>Ixodida</taxon>
        <taxon>Ixodoidea</taxon>
        <taxon>Ixodidae</taxon>
        <taxon>Rhipicephalinae</taxon>
        <taxon>Rhipicephalus</taxon>
        <taxon>Rhipicephalus</taxon>
    </lineage>
</organism>
<evidence type="ECO:0000256" key="3">
    <source>
        <dbReference type="ARBA" id="ARBA00023004"/>
    </source>
</evidence>
<dbReference type="PANTHER" id="PTHR24300:SF375">
    <property type="entry name" value="CYTOCHROME P450 FAMILY"/>
    <property type="match status" value="1"/>
</dbReference>
<proteinExistence type="inferred from homology"/>
<keyword evidence="4 5" id="KW-0503">Monooxygenase</keyword>
<dbReference type="PROSITE" id="PS00086">
    <property type="entry name" value="CYTOCHROME_P450"/>
    <property type="match status" value="1"/>
</dbReference>
<dbReference type="GO" id="GO:0006805">
    <property type="term" value="P:xenobiotic metabolic process"/>
    <property type="evidence" value="ECO:0007669"/>
    <property type="project" value="TreeGrafter"/>
</dbReference>
<dbReference type="InterPro" id="IPR017972">
    <property type="entry name" value="Cyt_P450_CS"/>
</dbReference>
<dbReference type="GO" id="GO:0020037">
    <property type="term" value="F:heme binding"/>
    <property type="evidence" value="ECO:0007669"/>
    <property type="project" value="InterPro"/>
</dbReference>
<dbReference type="Gene3D" id="1.10.630.10">
    <property type="entry name" value="Cytochrome P450"/>
    <property type="match status" value="3"/>
</dbReference>
<keyword evidence="5" id="KW-0349">Heme</keyword>
<reference evidence="7" key="1">
    <citation type="journal article" date="2020" name="Cell">
        <title>Large-Scale Comparative Analyses of Tick Genomes Elucidate Their Genetic Diversity and Vector Capacities.</title>
        <authorList>
            <consortium name="Tick Genome and Microbiome Consortium (TIGMIC)"/>
            <person name="Jia N."/>
            <person name="Wang J."/>
            <person name="Shi W."/>
            <person name="Du L."/>
            <person name="Sun Y."/>
            <person name="Zhan W."/>
            <person name="Jiang J.F."/>
            <person name="Wang Q."/>
            <person name="Zhang B."/>
            <person name="Ji P."/>
            <person name="Bell-Sakyi L."/>
            <person name="Cui X.M."/>
            <person name="Yuan T.T."/>
            <person name="Jiang B.G."/>
            <person name="Yang W.F."/>
            <person name="Lam T.T."/>
            <person name="Chang Q.C."/>
            <person name="Ding S.J."/>
            <person name="Wang X.J."/>
            <person name="Zhu J.G."/>
            <person name="Ruan X.D."/>
            <person name="Zhao L."/>
            <person name="Wei J.T."/>
            <person name="Ye R.Z."/>
            <person name="Que T.C."/>
            <person name="Du C.H."/>
            <person name="Zhou Y.H."/>
            <person name="Cheng J.X."/>
            <person name="Dai P.F."/>
            <person name="Guo W.B."/>
            <person name="Han X.H."/>
            <person name="Huang E.J."/>
            <person name="Li L.F."/>
            <person name="Wei W."/>
            <person name="Gao Y.C."/>
            <person name="Liu J.Z."/>
            <person name="Shao H.Z."/>
            <person name="Wang X."/>
            <person name="Wang C.C."/>
            <person name="Yang T.C."/>
            <person name="Huo Q.B."/>
            <person name="Li W."/>
            <person name="Chen H.Y."/>
            <person name="Chen S.E."/>
            <person name="Zhou L.G."/>
            <person name="Ni X.B."/>
            <person name="Tian J.H."/>
            <person name="Sheng Y."/>
            <person name="Liu T."/>
            <person name="Pan Y.S."/>
            <person name="Xia L.Y."/>
            <person name="Li J."/>
            <person name="Zhao F."/>
            <person name="Cao W.C."/>
        </authorList>
    </citation>
    <scope>NUCLEOTIDE SEQUENCE</scope>
    <source>
        <strain evidence="7">Rsan-2018</strain>
    </source>
</reference>
<dbReference type="EMBL" id="JABSTV010001246">
    <property type="protein sequence ID" value="KAH7976977.1"/>
    <property type="molecule type" value="Genomic_DNA"/>
</dbReference>
<dbReference type="InterPro" id="IPR002401">
    <property type="entry name" value="Cyt_P450_E_grp-I"/>
</dbReference>
<name>A0A9D4T636_RHISA</name>
<dbReference type="PRINTS" id="PR00385">
    <property type="entry name" value="P450"/>
</dbReference>
<evidence type="ECO:0000313" key="8">
    <source>
        <dbReference type="Proteomes" id="UP000821837"/>
    </source>
</evidence>
<reference evidence="7" key="2">
    <citation type="submission" date="2021-09" db="EMBL/GenBank/DDBJ databases">
        <authorList>
            <person name="Jia N."/>
            <person name="Wang J."/>
            <person name="Shi W."/>
            <person name="Du L."/>
            <person name="Sun Y."/>
            <person name="Zhan W."/>
            <person name="Jiang J."/>
            <person name="Wang Q."/>
            <person name="Zhang B."/>
            <person name="Ji P."/>
            <person name="Sakyi L.B."/>
            <person name="Cui X."/>
            <person name="Yuan T."/>
            <person name="Jiang B."/>
            <person name="Yang W."/>
            <person name="Lam T.T.-Y."/>
            <person name="Chang Q."/>
            <person name="Ding S."/>
            <person name="Wang X."/>
            <person name="Zhu J."/>
            <person name="Ruan X."/>
            <person name="Zhao L."/>
            <person name="Wei J."/>
            <person name="Que T."/>
            <person name="Du C."/>
            <person name="Cheng J."/>
            <person name="Dai P."/>
            <person name="Han X."/>
            <person name="Huang E."/>
            <person name="Gao Y."/>
            <person name="Liu J."/>
            <person name="Shao H."/>
            <person name="Ye R."/>
            <person name="Li L."/>
            <person name="Wei W."/>
            <person name="Wang X."/>
            <person name="Wang C."/>
            <person name="Huo Q."/>
            <person name="Li W."/>
            <person name="Guo W."/>
            <person name="Chen H."/>
            <person name="Chen S."/>
            <person name="Zhou L."/>
            <person name="Zhou L."/>
            <person name="Ni X."/>
            <person name="Tian J."/>
            <person name="Zhou Y."/>
            <person name="Sheng Y."/>
            <person name="Liu T."/>
            <person name="Pan Y."/>
            <person name="Xia L."/>
            <person name="Li J."/>
            <person name="Zhao F."/>
            <person name="Cao W."/>
        </authorList>
    </citation>
    <scope>NUCLEOTIDE SEQUENCE</scope>
    <source>
        <strain evidence="7">Rsan-2018</strain>
        <tissue evidence="7">Larvae</tissue>
    </source>
</reference>
<dbReference type="GO" id="GO:0016712">
    <property type="term" value="F:oxidoreductase activity, acting on paired donors, with incorporation or reduction of molecular oxygen, reduced flavin or flavoprotein as one donor, and incorporation of one atom of oxygen"/>
    <property type="evidence" value="ECO:0007669"/>
    <property type="project" value="TreeGrafter"/>
</dbReference>
<evidence type="ECO:0000256" key="4">
    <source>
        <dbReference type="ARBA" id="ARBA00023033"/>
    </source>
</evidence>
<evidence type="ECO:0008006" key="9">
    <source>
        <dbReference type="Google" id="ProtNLM"/>
    </source>
</evidence>
<dbReference type="Proteomes" id="UP000821837">
    <property type="component" value="Chromosome 10"/>
</dbReference>
<dbReference type="VEuPathDB" id="VectorBase:RSAN_057834"/>
<dbReference type="AlphaFoldDB" id="A0A9D4T636"/>
<keyword evidence="2 5" id="KW-0479">Metal-binding</keyword>
<protein>
    <recommendedName>
        <fullName evidence="9">Cytochrome P450</fullName>
    </recommendedName>
</protein>
<dbReference type="Pfam" id="PF00067">
    <property type="entry name" value="p450"/>
    <property type="match status" value="2"/>
</dbReference>
<dbReference type="PANTHER" id="PTHR24300">
    <property type="entry name" value="CYTOCHROME P450 508A4-RELATED"/>
    <property type="match status" value="1"/>
</dbReference>
<evidence type="ECO:0000256" key="5">
    <source>
        <dbReference type="RuleBase" id="RU000461"/>
    </source>
</evidence>
<dbReference type="InterPro" id="IPR001128">
    <property type="entry name" value="Cyt_P450"/>
</dbReference>
<comment type="similarity">
    <text evidence="1 5">Belongs to the cytochrome P450 family.</text>
</comment>
<dbReference type="GO" id="GO:0005506">
    <property type="term" value="F:iron ion binding"/>
    <property type="evidence" value="ECO:0007669"/>
    <property type="project" value="InterPro"/>
</dbReference>
<evidence type="ECO:0000256" key="1">
    <source>
        <dbReference type="ARBA" id="ARBA00010617"/>
    </source>
</evidence>
<evidence type="ECO:0000256" key="6">
    <source>
        <dbReference type="SAM" id="MobiDB-lite"/>
    </source>
</evidence>
<sequence>MLVGNVGSFIGGGAGTMGTALEWLMVMSAAHPHQQSLVTAETDAVMEEKEPGSRIAWSDRLKMPYAQAFMWETLRRKPVNPLALMRCASDDIKLGGYFVPRGSIVIPSFWSLFNERSFWKDPEVFRPERFLSDSGHLVTKPKWLIPFSFAAVIQDVWKVLKRILRRDLPPGPRGFPFLGYLPFILKDGHWEVDALRKKYGNMFGQDFGRDTMQLVKRYIRIKEGISVFKTHLDFNRTCKDRKVVPQSLRLKRPVSTPEGMEIVMRAEQRLVNARLHEINASLRKKELDLFFAKRKLQHRIPGLMPPIDAFADSVAASSADRHRTAQDRKLSHLLDRGSPQGNPNPRQLVSEIEETYQEGTVRNFADGFISQMKNRQEANQTFTRKLLVGNVASFIGGGTGTMCTALEWLLVMSAAKPHQQNLVRAETDAVMESREPGSRITWSDRSKMPYTEAFTWETMRCKPVNPLALMRCTADDVKLGGYIVPRGSIIIPSFWSLFNEPSYWKDPEVFRPERFLSESGHLLTKPQWFIPFSAGKRSCPGESIANMVVFVYFTNILHHFIVEASTTGVQLNDEVLGITMRPKPWELVFRPRKLYR</sequence>
<dbReference type="GO" id="GO:0005737">
    <property type="term" value="C:cytoplasm"/>
    <property type="evidence" value="ECO:0007669"/>
    <property type="project" value="TreeGrafter"/>
</dbReference>
<evidence type="ECO:0000313" key="7">
    <source>
        <dbReference type="EMBL" id="KAH7976977.1"/>
    </source>
</evidence>
<gene>
    <name evidence="7" type="ORF">HPB52_022787</name>
</gene>
<comment type="caution">
    <text evidence="7">The sequence shown here is derived from an EMBL/GenBank/DDBJ whole genome shotgun (WGS) entry which is preliminary data.</text>
</comment>
<dbReference type="InterPro" id="IPR036396">
    <property type="entry name" value="Cyt_P450_sf"/>
</dbReference>
<feature type="compositionally biased region" description="Basic and acidic residues" evidence="6">
    <location>
        <begin position="319"/>
        <end position="335"/>
    </location>
</feature>
<accession>A0A9D4T636</accession>
<keyword evidence="3 5" id="KW-0408">Iron</keyword>
<dbReference type="PRINTS" id="PR00463">
    <property type="entry name" value="EP450I"/>
</dbReference>
<evidence type="ECO:0000256" key="2">
    <source>
        <dbReference type="ARBA" id="ARBA00022723"/>
    </source>
</evidence>
<dbReference type="SUPFAM" id="SSF48264">
    <property type="entry name" value="Cytochrome P450"/>
    <property type="match status" value="2"/>
</dbReference>
<dbReference type="GO" id="GO:0006082">
    <property type="term" value="P:organic acid metabolic process"/>
    <property type="evidence" value="ECO:0007669"/>
    <property type="project" value="TreeGrafter"/>
</dbReference>
<dbReference type="VEuPathDB" id="VectorBase:RSAN_048005"/>
<feature type="region of interest" description="Disordered" evidence="6">
    <location>
        <begin position="318"/>
        <end position="345"/>
    </location>
</feature>
<keyword evidence="8" id="KW-1185">Reference proteome</keyword>